<evidence type="ECO:0000256" key="2">
    <source>
        <dbReference type="ARBA" id="ARBA00007441"/>
    </source>
</evidence>
<dbReference type="InterPro" id="IPR015421">
    <property type="entry name" value="PyrdxlP-dep_Trfase_major"/>
</dbReference>
<dbReference type="EMBL" id="DXAN01000017">
    <property type="protein sequence ID" value="HJA08561.1"/>
    <property type="molecule type" value="Genomic_DNA"/>
</dbReference>
<dbReference type="InterPro" id="IPR050596">
    <property type="entry name" value="AspAT/PAT-like"/>
</dbReference>
<gene>
    <name evidence="7" type="ORF">H9962_05160</name>
</gene>
<dbReference type="Gene3D" id="3.40.640.10">
    <property type="entry name" value="Type I PLP-dependent aspartate aminotransferase-like (Major domain)"/>
    <property type="match status" value="1"/>
</dbReference>
<evidence type="ECO:0000313" key="7">
    <source>
        <dbReference type="EMBL" id="HJA08561.1"/>
    </source>
</evidence>
<evidence type="ECO:0000313" key="8">
    <source>
        <dbReference type="Proteomes" id="UP000824225"/>
    </source>
</evidence>
<protein>
    <submittedName>
        <fullName evidence="7">Pyridoxal phosphate-dependent aminotransferase</fullName>
    </submittedName>
</protein>
<evidence type="ECO:0000256" key="1">
    <source>
        <dbReference type="ARBA" id="ARBA00001933"/>
    </source>
</evidence>
<dbReference type="CDD" id="cd00609">
    <property type="entry name" value="AAT_like"/>
    <property type="match status" value="1"/>
</dbReference>
<dbReference type="InterPro" id="IPR004839">
    <property type="entry name" value="Aminotransferase_I/II_large"/>
</dbReference>
<dbReference type="GO" id="GO:0006520">
    <property type="term" value="P:amino acid metabolic process"/>
    <property type="evidence" value="ECO:0007669"/>
    <property type="project" value="InterPro"/>
</dbReference>
<evidence type="ECO:0000256" key="4">
    <source>
        <dbReference type="ARBA" id="ARBA00022679"/>
    </source>
</evidence>
<evidence type="ECO:0000256" key="5">
    <source>
        <dbReference type="ARBA" id="ARBA00022898"/>
    </source>
</evidence>
<dbReference type="Proteomes" id="UP000824225">
    <property type="component" value="Unassembled WGS sequence"/>
</dbReference>
<reference evidence="7" key="1">
    <citation type="journal article" date="2021" name="PeerJ">
        <title>Extensive microbial diversity within the chicken gut microbiome revealed by metagenomics and culture.</title>
        <authorList>
            <person name="Gilroy R."/>
            <person name="Ravi A."/>
            <person name="Getino M."/>
            <person name="Pursley I."/>
            <person name="Horton D.L."/>
            <person name="Alikhan N.F."/>
            <person name="Baker D."/>
            <person name="Gharbi K."/>
            <person name="Hall N."/>
            <person name="Watson M."/>
            <person name="Adriaenssens E.M."/>
            <person name="Foster-Nyarko E."/>
            <person name="Jarju S."/>
            <person name="Secka A."/>
            <person name="Antonio M."/>
            <person name="Oren A."/>
            <person name="Chaudhuri R.R."/>
            <person name="La Ragione R."/>
            <person name="Hildebrand F."/>
            <person name="Pallen M.J."/>
        </authorList>
    </citation>
    <scope>NUCLEOTIDE SEQUENCE</scope>
    <source>
        <strain evidence="7">CHK186-16707</strain>
    </source>
</reference>
<sequence>MNFPMIRSVPYMGVIWVVHEASKLGFYNGHPDWCNLGQGQPEVGELEGAPERVSSLRIQPGDHAYGPVGGTLEAREAVAELYNRSFRRGMRSKYTADNVSIASGGRLALTRLFSIFSDGTRLLFKNPDYTAYEDYLNYQRHHCELVEVCAGPEDSFSVPADKLERVVRERGIQAFAFSNPCNPTGELIRGETLERYVDMARRYGMLLAADEFYSHYIYNEDGSPADGPVSAAAHVRDVDEDPVLIIDGLTKNQRYPGWRVGWTLGPSHCIEMLNRAASALDGGPTMLGQRAMLEALEPMRFQQETQAVRNAFARKRKLTLDKLAAMDIRPAGNPLGTFYVWADISRLPAPLNDADAFFHACLQRKVMTVPGRFFDIRPDRRRPEPEPLRTWVRFSYGPPEGVVEEGLNRIAEVVRNVK</sequence>
<evidence type="ECO:0000256" key="3">
    <source>
        <dbReference type="ARBA" id="ARBA00022576"/>
    </source>
</evidence>
<feature type="domain" description="Aminotransferase class I/classII large" evidence="6">
    <location>
        <begin position="32"/>
        <end position="410"/>
    </location>
</feature>
<name>A0A9D2HE73_9BACT</name>
<reference evidence="7" key="2">
    <citation type="submission" date="2021-04" db="EMBL/GenBank/DDBJ databases">
        <authorList>
            <person name="Gilroy R."/>
        </authorList>
    </citation>
    <scope>NUCLEOTIDE SEQUENCE</scope>
    <source>
        <strain evidence="7">CHK186-16707</strain>
    </source>
</reference>
<keyword evidence="5" id="KW-0663">Pyridoxal phosphate</keyword>
<comment type="similarity">
    <text evidence="2">Belongs to the class-I pyridoxal-phosphate-dependent aminotransferase family.</text>
</comment>
<proteinExistence type="inferred from homology"/>
<accession>A0A9D2HE73</accession>
<dbReference type="InterPro" id="IPR015424">
    <property type="entry name" value="PyrdxlP-dep_Trfase"/>
</dbReference>
<comment type="cofactor">
    <cofactor evidence="1">
        <name>pyridoxal 5'-phosphate</name>
        <dbReference type="ChEBI" id="CHEBI:597326"/>
    </cofactor>
</comment>
<dbReference type="PANTHER" id="PTHR46383">
    <property type="entry name" value="ASPARTATE AMINOTRANSFERASE"/>
    <property type="match status" value="1"/>
</dbReference>
<keyword evidence="3 7" id="KW-0032">Aminotransferase</keyword>
<dbReference type="GO" id="GO:0008483">
    <property type="term" value="F:transaminase activity"/>
    <property type="evidence" value="ECO:0007669"/>
    <property type="project" value="UniProtKB-KW"/>
</dbReference>
<dbReference type="GO" id="GO:0030170">
    <property type="term" value="F:pyridoxal phosphate binding"/>
    <property type="evidence" value="ECO:0007669"/>
    <property type="project" value="InterPro"/>
</dbReference>
<dbReference type="AlphaFoldDB" id="A0A9D2HE73"/>
<evidence type="ECO:0000259" key="6">
    <source>
        <dbReference type="Pfam" id="PF00155"/>
    </source>
</evidence>
<keyword evidence="4" id="KW-0808">Transferase</keyword>
<dbReference type="PANTHER" id="PTHR46383:SF1">
    <property type="entry name" value="ASPARTATE AMINOTRANSFERASE"/>
    <property type="match status" value="1"/>
</dbReference>
<dbReference type="SUPFAM" id="SSF53383">
    <property type="entry name" value="PLP-dependent transferases"/>
    <property type="match status" value="1"/>
</dbReference>
<dbReference type="Pfam" id="PF00155">
    <property type="entry name" value="Aminotran_1_2"/>
    <property type="match status" value="1"/>
</dbReference>
<comment type="caution">
    <text evidence="7">The sequence shown here is derived from an EMBL/GenBank/DDBJ whole genome shotgun (WGS) entry which is preliminary data.</text>
</comment>
<organism evidence="7 8">
    <name type="scientific">Candidatus Mailhella merdigallinarum</name>
    <dbReference type="NCBI Taxonomy" id="2838658"/>
    <lineage>
        <taxon>Bacteria</taxon>
        <taxon>Pseudomonadati</taxon>
        <taxon>Thermodesulfobacteriota</taxon>
        <taxon>Desulfovibrionia</taxon>
        <taxon>Desulfovibrionales</taxon>
        <taxon>Desulfovibrionaceae</taxon>
        <taxon>Mailhella</taxon>
    </lineage>
</organism>